<feature type="region of interest" description="Disordered" evidence="1">
    <location>
        <begin position="65"/>
        <end position="106"/>
    </location>
</feature>
<feature type="compositionally biased region" description="Polar residues" evidence="1">
    <location>
        <begin position="88"/>
        <end position="103"/>
    </location>
</feature>
<organism evidence="3 4">
    <name type="scientific">Arthrobacter hankyongi</name>
    <dbReference type="NCBI Taxonomy" id="2904801"/>
    <lineage>
        <taxon>Bacteria</taxon>
        <taxon>Bacillati</taxon>
        <taxon>Actinomycetota</taxon>
        <taxon>Actinomycetes</taxon>
        <taxon>Micrococcales</taxon>
        <taxon>Micrococcaceae</taxon>
        <taxon>Arthrobacter</taxon>
    </lineage>
</organism>
<accession>A0ABS9L8X1</accession>
<name>A0ABS9L8X1_9MICC</name>
<feature type="region of interest" description="Disordered" evidence="1">
    <location>
        <begin position="118"/>
        <end position="159"/>
    </location>
</feature>
<gene>
    <name evidence="3" type="ORF">LVY72_14610</name>
</gene>
<keyword evidence="2" id="KW-0812">Transmembrane</keyword>
<protein>
    <submittedName>
        <fullName evidence="3">Uncharacterized protein</fullName>
    </submittedName>
</protein>
<dbReference type="RefSeq" id="WP_237822134.1">
    <property type="nucleotide sequence ID" value="NZ_JAKLTQ010000011.1"/>
</dbReference>
<feature type="transmembrane region" description="Helical" evidence="2">
    <location>
        <begin position="6"/>
        <end position="23"/>
    </location>
</feature>
<evidence type="ECO:0000256" key="2">
    <source>
        <dbReference type="SAM" id="Phobius"/>
    </source>
</evidence>
<comment type="caution">
    <text evidence="3">The sequence shown here is derived from an EMBL/GenBank/DDBJ whole genome shotgun (WGS) entry which is preliminary data.</text>
</comment>
<keyword evidence="4" id="KW-1185">Reference proteome</keyword>
<keyword evidence="2" id="KW-1133">Transmembrane helix</keyword>
<evidence type="ECO:0000313" key="4">
    <source>
        <dbReference type="Proteomes" id="UP001165368"/>
    </source>
</evidence>
<keyword evidence="2" id="KW-0472">Membrane</keyword>
<proteinExistence type="predicted"/>
<evidence type="ECO:0000256" key="1">
    <source>
        <dbReference type="SAM" id="MobiDB-lite"/>
    </source>
</evidence>
<dbReference type="Proteomes" id="UP001165368">
    <property type="component" value="Unassembled WGS sequence"/>
</dbReference>
<evidence type="ECO:0000313" key="3">
    <source>
        <dbReference type="EMBL" id="MCG2623131.1"/>
    </source>
</evidence>
<sequence>MEVVFITLAALAIITFTPVVVVRSEKRRRREKRESDAIIEAVRRREEAEWQKELVDLEHLQVELHGKPAAGTSRYAGTGRPGADRRSSGSAPRSSHTSGTDSSFDAPGAAIAASYISGSDSGSGCYPSNSSSSSYDSGSSSSSFDSGSSFSGGDAGCSF</sequence>
<reference evidence="3" key="1">
    <citation type="submission" date="2022-01" db="EMBL/GenBank/DDBJ databases">
        <authorList>
            <person name="Jo J.-H."/>
            <person name="Im W.-T."/>
        </authorList>
    </citation>
    <scope>NUCLEOTIDE SEQUENCE</scope>
    <source>
        <strain evidence="3">I2-34</strain>
    </source>
</reference>
<dbReference type="EMBL" id="JAKLTQ010000011">
    <property type="protein sequence ID" value="MCG2623131.1"/>
    <property type="molecule type" value="Genomic_DNA"/>
</dbReference>